<dbReference type="PANTHER" id="PTHR33993">
    <property type="entry name" value="GLYOXALASE-RELATED"/>
    <property type="match status" value="1"/>
</dbReference>
<dbReference type="PATRIC" id="fig|926562.3.peg.715"/>
<keyword evidence="3" id="KW-1185">Reference proteome</keyword>
<dbReference type="InterPro" id="IPR029068">
    <property type="entry name" value="Glyas_Bleomycin-R_OHBP_Dase"/>
</dbReference>
<dbReference type="KEGG" id="oho:Oweho_0702"/>
<feature type="domain" description="VOC" evidence="1">
    <location>
        <begin position="50"/>
        <end position="167"/>
    </location>
</feature>
<name>G8R1H7_OWEHD</name>
<dbReference type="PROSITE" id="PS51819">
    <property type="entry name" value="VOC"/>
    <property type="match status" value="1"/>
</dbReference>
<dbReference type="STRING" id="926562.Oweho_0702"/>
<reference evidence="2 3" key="1">
    <citation type="journal article" date="2012" name="Stand. Genomic Sci.">
        <title>Genome sequence of the orange-pigmented seawater bacterium Owenweeksia hongkongensis type strain (UST20020801(T)).</title>
        <authorList>
            <person name="Riedel T."/>
            <person name="Held B."/>
            <person name="Nolan M."/>
            <person name="Lucas S."/>
            <person name="Lapidus A."/>
            <person name="Tice H."/>
            <person name="Del Rio T.G."/>
            <person name="Cheng J.F."/>
            <person name="Han C."/>
            <person name="Tapia R."/>
            <person name="Goodwin L.A."/>
            <person name="Pitluck S."/>
            <person name="Liolios K."/>
            <person name="Mavromatis K."/>
            <person name="Pagani I."/>
            <person name="Ivanova N."/>
            <person name="Mikhailova N."/>
            <person name="Pati A."/>
            <person name="Chen A."/>
            <person name="Palaniappan K."/>
            <person name="Rohde M."/>
            <person name="Tindall B.J."/>
            <person name="Detter J.C."/>
            <person name="Goker M."/>
            <person name="Woyke T."/>
            <person name="Bristow J."/>
            <person name="Eisen J.A."/>
            <person name="Markowitz V."/>
            <person name="Hugenholtz P."/>
            <person name="Klenk H.P."/>
            <person name="Kyrpides N.C."/>
        </authorList>
    </citation>
    <scope>NUCLEOTIDE SEQUENCE</scope>
    <source>
        <strain evidence="3">DSM 17368 / JCM 12287 / NRRL B-23963</strain>
    </source>
</reference>
<dbReference type="Gene3D" id="3.10.180.10">
    <property type="entry name" value="2,3-Dihydroxybiphenyl 1,2-Dioxygenase, domain 1"/>
    <property type="match status" value="1"/>
</dbReference>
<dbReference type="InterPro" id="IPR052164">
    <property type="entry name" value="Anthracycline_SecMetBiosynth"/>
</dbReference>
<protein>
    <recommendedName>
        <fullName evidence="1">VOC domain-containing protein</fullName>
    </recommendedName>
</protein>
<dbReference type="AlphaFoldDB" id="G8R1H7"/>
<evidence type="ECO:0000259" key="1">
    <source>
        <dbReference type="PROSITE" id="PS51819"/>
    </source>
</evidence>
<dbReference type="EMBL" id="CP003156">
    <property type="protein sequence ID" value="AEV31716.1"/>
    <property type="molecule type" value="Genomic_DNA"/>
</dbReference>
<dbReference type="eggNOG" id="COG0346">
    <property type="taxonomic scope" value="Bacteria"/>
</dbReference>
<dbReference type="PANTHER" id="PTHR33993:SF5">
    <property type="entry name" value="GLYOXALASE"/>
    <property type="match status" value="1"/>
</dbReference>
<dbReference type="RefSeq" id="WP_014201077.1">
    <property type="nucleotide sequence ID" value="NC_016599.1"/>
</dbReference>
<gene>
    <name evidence="2" type="ordered locus">Oweho_0702</name>
</gene>
<proteinExistence type="predicted"/>
<evidence type="ECO:0000313" key="2">
    <source>
        <dbReference type="EMBL" id="AEV31716.1"/>
    </source>
</evidence>
<sequence>MKNFLPLLFPMSLLMACSSPTIEENSKTETQNNTTESTKIMRDNTPKVTGIGGVFFRTKNPKETREWYGKHLGLAINEYGSSFETRNANNPDEINYTQWSPFAEDTEYFEPSEKEFMINYRVQNIEALVEKLRDSGVTIVDSIEEYEYGKFVHIMDNDGNKLELWEPVDKVFTEMGGETTK</sequence>
<dbReference type="PROSITE" id="PS51257">
    <property type="entry name" value="PROKAR_LIPOPROTEIN"/>
    <property type="match status" value="1"/>
</dbReference>
<dbReference type="Pfam" id="PF00903">
    <property type="entry name" value="Glyoxalase"/>
    <property type="match status" value="1"/>
</dbReference>
<dbReference type="HOGENOM" id="CLU_127639_0_0_10"/>
<dbReference type="Proteomes" id="UP000005631">
    <property type="component" value="Chromosome"/>
</dbReference>
<organism evidence="2 3">
    <name type="scientific">Owenweeksia hongkongensis (strain DSM 17368 / CIP 108786 / JCM 12287 / NRRL B-23963 / UST20020801)</name>
    <dbReference type="NCBI Taxonomy" id="926562"/>
    <lineage>
        <taxon>Bacteria</taxon>
        <taxon>Pseudomonadati</taxon>
        <taxon>Bacteroidota</taxon>
        <taxon>Flavobacteriia</taxon>
        <taxon>Flavobacteriales</taxon>
        <taxon>Owenweeksiaceae</taxon>
        <taxon>Owenweeksia</taxon>
    </lineage>
</organism>
<accession>G8R1H7</accession>
<dbReference type="SUPFAM" id="SSF54593">
    <property type="entry name" value="Glyoxalase/Bleomycin resistance protein/Dihydroxybiphenyl dioxygenase"/>
    <property type="match status" value="1"/>
</dbReference>
<dbReference type="InterPro" id="IPR004360">
    <property type="entry name" value="Glyas_Fos-R_dOase_dom"/>
</dbReference>
<dbReference type="InterPro" id="IPR037523">
    <property type="entry name" value="VOC_core"/>
</dbReference>
<evidence type="ECO:0000313" key="3">
    <source>
        <dbReference type="Proteomes" id="UP000005631"/>
    </source>
</evidence>